<organism evidence="1 2">
    <name type="scientific">Cannabis sativa</name>
    <name type="common">Hemp</name>
    <name type="synonym">Marijuana</name>
    <dbReference type="NCBI Taxonomy" id="3483"/>
    <lineage>
        <taxon>Eukaryota</taxon>
        <taxon>Viridiplantae</taxon>
        <taxon>Streptophyta</taxon>
        <taxon>Embryophyta</taxon>
        <taxon>Tracheophyta</taxon>
        <taxon>Spermatophyta</taxon>
        <taxon>Magnoliopsida</taxon>
        <taxon>eudicotyledons</taxon>
        <taxon>Gunneridae</taxon>
        <taxon>Pentapetalae</taxon>
        <taxon>rosids</taxon>
        <taxon>fabids</taxon>
        <taxon>Rosales</taxon>
        <taxon>Cannabaceae</taxon>
        <taxon>Cannabis</taxon>
    </lineage>
</organism>
<proteinExistence type="predicted"/>
<dbReference type="EnsemblPlants" id="evm.model.10.982">
    <property type="protein sequence ID" value="cds.evm.model.10.982"/>
    <property type="gene ID" value="evm.TU.10.982"/>
</dbReference>
<keyword evidence="2" id="KW-1185">Reference proteome</keyword>
<dbReference type="Gramene" id="evm.model.10.982">
    <property type="protein sequence ID" value="cds.evm.model.10.982"/>
    <property type="gene ID" value="evm.TU.10.982"/>
</dbReference>
<dbReference type="Proteomes" id="UP000596661">
    <property type="component" value="Unassembled WGS sequence"/>
</dbReference>
<dbReference type="AlphaFoldDB" id="A0A803QR92"/>
<dbReference type="PANTHER" id="PTHR47481">
    <property type="match status" value="1"/>
</dbReference>
<evidence type="ECO:0000313" key="1">
    <source>
        <dbReference type="EnsemblPlants" id="cds.evm.model.10.982"/>
    </source>
</evidence>
<sequence length="111" mass="12643">MATSGNFLAQLFGVPTTILLPPLRLDRNNYFFLQSQVLPAIRAHDLEDILLYRLPCPAPRIPEIEGSTNIVRKPDFVRWMRLDQFLISWLMSSISESMIGHVVNCESSAKI</sequence>
<protein>
    <submittedName>
        <fullName evidence="1">Uncharacterized protein</fullName>
    </submittedName>
</protein>
<accession>A0A803QR92</accession>
<reference evidence="1" key="1">
    <citation type="submission" date="2021-03" db="UniProtKB">
        <authorList>
            <consortium name="EnsemblPlants"/>
        </authorList>
    </citation>
    <scope>IDENTIFICATION</scope>
</reference>
<evidence type="ECO:0000313" key="2">
    <source>
        <dbReference type="Proteomes" id="UP000596661"/>
    </source>
</evidence>
<dbReference type="PANTHER" id="PTHR47481:SF31">
    <property type="entry name" value="OS01G0873500 PROTEIN"/>
    <property type="match status" value="1"/>
</dbReference>
<name>A0A803QR92_CANSA</name>
<dbReference type="EMBL" id="UZAU01000814">
    <property type="status" value="NOT_ANNOTATED_CDS"/>
    <property type="molecule type" value="Genomic_DNA"/>
</dbReference>